<proteinExistence type="predicted"/>
<feature type="transmembrane region" description="Helical" evidence="1">
    <location>
        <begin position="75"/>
        <end position="102"/>
    </location>
</feature>
<evidence type="ECO:0000256" key="1">
    <source>
        <dbReference type="SAM" id="Phobius"/>
    </source>
</evidence>
<feature type="transmembrane region" description="Helical" evidence="1">
    <location>
        <begin position="156"/>
        <end position="176"/>
    </location>
</feature>
<keyword evidence="1" id="KW-0812">Transmembrane</keyword>
<keyword evidence="3" id="KW-1185">Reference proteome</keyword>
<evidence type="ECO:0000313" key="3">
    <source>
        <dbReference type="Proteomes" id="UP001301769"/>
    </source>
</evidence>
<sequence>MIRTNNFGWKLTHVLCIMAHLGLVVAAGVVYIYNMAKQSERMTEKCSNIDLTSTDSLPCSLALVSGYGNFGSIDLLLHTLLVSCLSVGIMGLVISMASFATLMAVEPTKVALTEGEQHWRKQVVTLFSCIFNIILAGAGLGLAAALGLRVSNSRSLITPLVFAAIQAPMCIATALYDAIKNRRDGRDLLD</sequence>
<name>A0AAN6YBS2_9PEZI</name>
<protein>
    <submittedName>
        <fullName evidence="2">Uncharacterized protein</fullName>
    </submittedName>
</protein>
<evidence type="ECO:0000313" key="2">
    <source>
        <dbReference type="EMBL" id="KAK4214970.1"/>
    </source>
</evidence>
<dbReference type="AlphaFoldDB" id="A0AAN6YBS2"/>
<feature type="transmembrane region" description="Helical" evidence="1">
    <location>
        <begin position="123"/>
        <end position="150"/>
    </location>
</feature>
<gene>
    <name evidence="2" type="ORF">QBC37DRAFT_138784</name>
</gene>
<reference evidence="2" key="1">
    <citation type="journal article" date="2023" name="Mol. Phylogenet. Evol.">
        <title>Genome-scale phylogeny and comparative genomics of the fungal order Sordariales.</title>
        <authorList>
            <person name="Hensen N."/>
            <person name="Bonometti L."/>
            <person name="Westerberg I."/>
            <person name="Brannstrom I.O."/>
            <person name="Guillou S."/>
            <person name="Cros-Aarteil S."/>
            <person name="Calhoun S."/>
            <person name="Haridas S."/>
            <person name="Kuo A."/>
            <person name="Mondo S."/>
            <person name="Pangilinan J."/>
            <person name="Riley R."/>
            <person name="LaButti K."/>
            <person name="Andreopoulos B."/>
            <person name="Lipzen A."/>
            <person name="Chen C."/>
            <person name="Yan M."/>
            <person name="Daum C."/>
            <person name="Ng V."/>
            <person name="Clum A."/>
            <person name="Steindorff A."/>
            <person name="Ohm R.A."/>
            <person name="Martin F."/>
            <person name="Silar P."/>
            <person name="Natvig D.O."/>
            <person name="Lalanne C."/>
            <person name="Gautier V."/>
            <person name="Ament-Velasquez S.L."/>
            <person name="Kruys A."/>
            <person name="Hutchinson M.I."/>
            <person name="Powell A.J."/>
            <person name="Barry K."/>
            <person name="Miller A.N."/>
            <person name="Grigoriev I.V."/>
            <person name="Debuchy R."/>
            <person name="Gladieux P."/>
            <person name="Hiltunen Thoren M."/>
            <person name="Johannesson H."/>
        </authorList>
    </citation>
    <scope>NUCLEOTIDE SEQUENCE</scope>
    <source>
        <strain evidence="2">PSN293</strain>
    </source>
</reference>
<organism evidence="2 3">
    <name type="scientific">Rhypophila decipiens</name>
    <dbReference type="NCBI Taxonomy" id="261697"/>
    <lineage>
        <taxon>Eukaryota</taxon>
        <taxon>Fungi</taxon>
        <taxon>Dikarya</taxon>
        <taxon>Ascomycota</taxon>
        <taxon>Pezizomycotina</taxon>
        <taxon>Sordariomycetes</taxon>
        <taxon>Sordariomycetidae</taxon>
        <taxon>Sordariales</taxon>
        <taxon>Naviculisporaceae</taxon>
        <taxon>Rhypophila</taxon>
    </lineage>
</organism>
<reference evidence="2" key="2">
    <citation type="submission" date="2023-05" db="EMBL/GenBank/DDBJ databases">
        <authorList>
            <consortium name="Lawrence Berkeley National Laboratory"/>
            <person name="Steindorff A."/>
            <person name="Hensen N."/>
            <person name="Bonometti L."/>
            <person name="Westerberg I."/>
            <person name="Brannstrom I.O."/>
            <person name="Guillou S."/>
            <person name="Cros-Aarteil S."/>
            <person name="Calhoun S."/>
            <person name="Haridas S."/>
            <person name="Kuo A."/>
            <person name="Mondo S."/>
            <person name="Pangilinan J."/>
            <person name="Riley R."/>
            <person name="Labutti K."/>
            <person name="Andreopoulos B."/>
            <person name="Lipzen A."/>
            <person name="Chen C."/>
            <person name="Yanf M."/>
            <person name="Daum C."/>
            <person name="Ng V."/>
            <person name="Clum A."/>
            <person name="Ohm R."/>
            <person name="Martin F."/>
            <person name="Silar P."/>
            <person name="Natvig D."/>
            <person name="Lalanne C."/>
            <person name="Gautier V."/>
            <person name="Ament-Velasquez S.L."/>
            <person name="Kruys A."/>
            <person name="Hutchinson M.I."/>
            <person name="Powell A.J."/>
            <person name="Barry K."/>
            <person name="Miller A.N."/>
            <person name="Grigoriev I.V."/>
            <person name="Debuchy R."/>
            <person name="Gladieux P."/>
            <person name="Thoren M.H."/>
            <person name="Johannesson H."/>
        </authorList>
    </citation>
    <scope>NUCLEOTIDE SEQUENCE</scope>
    <source>
        <strain evidence="2">PSN293</strain>
    </source>
</reference>
<dbReference type="EMBL" id="MU858085">
    <property type="protein sequence ID" value="KAK4214970.1"/>
    <property type="molecule type" value="Genomic_DNA"/>
</dbReference>
<comment type="caution">
    <text evidence="2">The sequence shown here is derived from an EMBL/GenBank/DDBJ whole genome shotgun (WGS) entry which is preliminary data.</text>
</comment>
<accession>A0AAN6YBS2</accession>
<feature type="transmembrane region" description="Helical" evidence="1">
    <location>
        <begin position="12"/>
        <end position="33"/>
    </location>
</feature>
<dbReference type="Proteomes" id="UP001301769">
    <property type="component" value="Unassembled WGS sequence"/>
</dbReference>
<keyword evidence="1" id="KW-0472">Membrane</keyword>
<keyword evidence="1" id="KW-1133">Transmembrane helix</keyword>